<comment type="similarity">
    <text evidence="1">Belongs to the eukaryotic mitochondrial porin family.</text>
</comment>
<dbReference type="PANTHER" id="PTHR11743">
    <property type="entry name" value="VOLTAGE-DEPENDENT ANION-SELECTIVE CHANNEL"/>
    <property type="match status" value="1"/>
</dbReference>
<proteinExistence type="inferred from homology"/>
<accession>A0ABR3P9K1</accession>
<dbReference type="CDD" id="cd07306">
    <property type="entry name" value="Porin3_VDAC"/>
    <property type="match status" value="1"/>
</dbReference>
<dbReference type="Gene3D" id="2.40.160.10">
    <property type="entry name" value="Porin"/>
    <property type="match status" value="1"/>
</dbReference>
<evidence type="ECO:0000256" key="1">
    <source>
        <dbReference type="ARBA" id="ARBA00007780"/>
    </source>
</evidence>
<keyword evidence="3" id="KW-0626">Porin</keyword>
<protein>
    <recommendedName>
        <fullName evidence="6">Mitochondrial outer membrane protein porin</fullName>
    </recommendedName>
</protein>
<name>A0ABR3P9K1_9PEZI</name>
<dbReference type="EMBL" id="JBFMKM010000012">
    <property type="protein sequence ID" value="KAL1302850.1"/>
    <property type="molecule type" value="Genomic_DNA"/>
</dbReference>
<dbReference type="PANTHER" id="PTHR11743:SF70">
    <property type="entry name" value="GH26960P-RELATED"/>
    <property type="match status" value="1"/>
</dbReference>
<dbReference type="GeneID" id="95976883"/>
<keyword evidence="2" id="KW-1134">Transmembrane beta strand</keyword>
<dbReference type="PRINTS" id="PR00185">
    <property type="entry name" value="EUKARYTPORIN"/>
</dbReference>
<keyword evidence="2" id="KW-0472">Membrane</keyword>
<sequence>MAIADFSDISKPAGVPFVATPASLPIPAFSDIAKAANDLINKDFYHTQAANLEVKLKAPNGANVNVKGKQAFDGATAGSVEGKYTLKPQGITVTQGWTTQAILDTKVELASVMSQPVKAEFQNLFNPSNPSKAAQKLNLTFKQPNLHARAFLDHGAAGNINALIDAAVGHEGFVVGAEAGYDVSKAAITRYSAGAGYQHPTFTASVMAIQNLSVVSASYYQKVNSNVEAGAKATYDLQGGKSLGLEVATKYKLDPLSFAKAKINDRGIAALAYNTKINRGVTVGLGLSLDTAKLNEAGHKVGTSLTFEG</sequence>
<dbReference type="PROSITE" id="PS00558">
    <property type="entry name" value="EUKARYOTIC_PORIN"/>
    <property type="match status" value="1"/>
</dbReference>
<evidence type="ECO:0008006" key="6">
    <source>
        <dbReference type="Google" id="ProtNLM"/>
    </source>
</evidence>
<dbReference type="InterPro" id="IPR027246">
    <property type="entry name" value="Porin_Euk/Tom40"/>
</dbReference>
<evidence type="ECO:0000313" key="5">
    <source>
        <dbReference type="Proteomes" id="UP001562354"/>
    </source>
</evidence>
<keyword evidence="3" id="KW-0813">Transport</keyword>
<dbReference type="InterPro" id="IPR023614">
    <property type="entry name" value="Porin_dom_sf"/>
</dbReference>
<gene>
    <name evidence="4" type="ORF">AAFC00_003181</name>
</gene>
<keyword evidence="3" id="KW-0406">Ion transport</keyword>
<reference evidence="4 5" key="1">
    <citation type="submission" date="2024-07" db="EMBL/GenBank/DDBJ databases">
        <title>Draft sequence of the Neodothiora populina.</title>
        <authorList>
            <person name="Drown D.D."/>
            <person name="Schuette U.S."/>
            <person name="Buechlein A.B."/>
            <person name="Rusch D.R."/>
            <person name="Winton L.W."/>
            <person name="Adams G.A."/>
        </authorList>
    </citation>
    <scope>NUCLEOTIDE SEQUENCE [LARGE SCALE GENOMIC DNA]</scope>
    <source>
        <strain evidence="4 5">CPC 39397</strain>
    </source>
</reference>
<evidence type="ECO:0000313" key="4">
    <source>
        <dbReference type="EMBL" id="KAL1302850.1"/>
    </source>
</evidence>
<dbReference type="RefSeq" id="XP_069199126.1">
    <property type="nucleotide sequence ID" value="XM_069342621.1"/>
</dbReference>
<comment type="caution">
    <text evidence="4">The sequence shown here is derived from an EMBL/GenBank/DDBJ whole genome shotgun (WGS) entry which is preliminary data.</text>
</comment>
<dbReference type="Proteomes" id="UP001562354">
    <property type="component" value="Unassembled WGS sequence"/>
</dbReference>
<evidence type="ECO:0000256" key="2">
    <source>
        <dbReference type="ARBA" id="ARBA00022452"/>
    </source>
</evidence>
<dbReference type="InterPro" id="IPR001925">
    <property type="entry name" value="Porin_Euk"/>
</dbReference>
<evidence type="ECO:0000256" key="3">
    <source>
        <dbReference type="ARBA" id="ARBA00023114"/>
    </source>
</evidence>
<keyword evidence="5" id="KW-1185">Reference proteome</keyword>
<organism evidence="4 5">
    <name type="scientific">Neodothiora populina</name>
    <dbReference type="NCBI Taxonomy" id="2781224"/>
    <lineage>
        <taxon>Eukaryota</taxon>
        <taxon>Fungi</taxon>
        <taxon>Dikarya</taxon>
        <taxon>Ascomycota</taxon>
        <taxon>Pezizomycotina</taxon>
        <taxon>Dothideomycetes</taxon>
        <taxon>Dothideomycetidae</taxon>
        <taxon>Dothideales</taxon>
        <taxon>Dothioraceae</taxon>
        <taxon>Neodothiora</taxon>
    </lineage>
</organism>
<dbReference type="Pfam" id="PF01459">
    <property type="entry name" value="Porin_3"/>
    <property type="match status" value="1"/>
</dbReference>
<keyword evidence="2" id="KW-0812">Transmembrane</keyword>